<evidence type="ECO:0000259" key="8">
    <source>
        <dbReference type="Pfam" id="PF02687"/>
    </source>
</evidence>
<feature type="transmembrane region" description="Helical" evidence="7">
    <location>
        <begin position="332"/>
        <end position="354"/>
    </location>
</feature>
<feature type="compositionally biased region" description="Basic and acidic residues" evidence="6">
    <location>
        <begin position="199"/>
        <end position="214"/>
    </location>
</feature>
<feature type="transmembrane region" description="Helical" evidence="7">
    <location>
        <begin position="23"/>
        <end position="42"/>
    </location>
</feature>
<evidence type="ECO:0000256" key="2">
    <source>
        <dbReference type="ARBA" id="ARBA00022475"/>
    </source>
</evidence>
<gene>
    <name evidence="10" type="ORF">DI551_06990</name>
</gene>
<sequence>MNILTLALAAIRAHKLQSALCIAALACGIALLVTVSLLFVNIESGLKRNAEGVDVIVGAKGSPLQLVLSSIYHADIPNGNINVHEMEELQKNPQVKKAIPLAIGDNYKGFRIVGTSPEYVDLYKGEIAEGKNFSALYEAVAGSQSSIPLGTKFAALHGFSADSDDVHDAHLYTVVGRLKPTGTVLDKLILTSYQSVQDLHGRHEDHDHEEGHHDEDEEDEEALGHQITALLIKTKTPVGVMNLPREINQHSDVMAASPSHVMARTMSSLGLGRNVLVIVGGAFFALSMLMLFSILTSGLSQRRYDLAVLRVLGGGRSFLFGTVLAEGLILSAIGAIAGAVMGHVFAFLIASYVVPAMQSVVLPDALLAPSLSDVALIGAGILCGGLASLVPAITASRADIAGLLAQGRA</sequence>
<proteinExistence type="predicted"/>
<accession>A0A2W5MW86</accession>
<feature type="domain" description="ABC3 transporter permease C-terminal" evidence="8">
    <location>
        <begin position="278"/>
        <end position="398"/>
    </location>
</feature>
<feature type="transmembrane region" description="Helical" evidence="7">
    <location>
        <begin position="307"/>
        <end position="325"/>
    </location>
</feature>
<evidence type="ECO:0000256" key="1">
    <source>
        <dbReference type="ARBA" id="ARBA00004651"/>
    </source>
</evidence>
<protein>
    <recommendedName>
        <fullName evidence="12">ABC transporter permease</fullName>
    </recommendedName>
</protein>
<evidence type="ECO:0000256" key="7">
    <source>
        <dbReference type="SAM" id="Phobius"/>
    </source>
</evidence>
<feature type="region of interest" description="Disordered" evidence="6">
    <location>
        <begin position="199"/>
        <end position="220"/>
    </location>
</feature>
<dbReference type="InterPro" id="IPR025857">
    <property type="entry name" value="MacB_PCD"/>
</dbReference>
<evidence type="ECO:0000259" key="9">
    <source>
        <dbReference type="Pfam" id="PF12704"/>
    </source>
</evidence>
<keyword evidence="4 7" id="KW-1133">Transmembrane helix</keyword>
<evidence type="ECO:0000313" key="11">
    <source>
        <dbReference type="Proteomes" id="UP000249417"/>
    </source>
</evidence>
<dbReference type="InterPro" id="IPR003838">
    <property type="entry name" value="ABC3_permease_C"/>
</dbReference>
<feature type="transmembrane region" description="Helical" evidence="7">
    <location>
        <begin position="274"/>
        <end position="295"/>
    </location>
</feature>
<comment type="subcellular location">
    <subcellularLocation>
        <location evidence="1">Cell membrane</location>
        <topology evidence="1">Multi-pass membrane protein</topology>
    </subcellularLocation>
</comment>
<dbReference type="Proteomes" id="UP000249417">
    <property type="component" value="Unassembled WGS sequence"/>
</dbReference>
<dbReference type="AlphaFoldDB" id="A0A2W5MW86"/>
<reference evidence="10 11" key="1">
    <citation type="submission" date="2017-08" db="EMBL/GenBank/DDBJ databases">
        <title>Infants hospitalized years apart are colonized by the same room-sourced microbial strains.</title>
        <authorList>
            <person name="Brooks B."/>
            <person name="Olm M.R."/>
            <person name="Firek B.A."/>
            <person name="Baker R."/>
            <person name="Thomas B.C."/>
            <person name="Morowitz M.J."/>
            <person name="Banfield J.F."/>
        </authorList>
    </citation>
    <scope>NUCLEOTIDE SEQUENCE [LARGE SCALE GENOMIC DNA]</scope>
    <source>
        <strain evidence="10">S2_005_002_R2_29</strain>
    </source>
</reference>
<feature type="transmembrane region" description="Helical" evidence="7">
    <location>
        <begin position="374"/>
        <end position="393"/>
    </location>
</feature>
<dbReference type="InterPro" id="IPR051125">
    <property type="entry name" value="ABC-4/HrtB_transporter"/>
</dbReference>
<keyword evidence="5 7" id="KW-0472">Membrane</keyword>
<dbReference type="Pfam" id="PF12704">
    <property type="entry name" value="MacB_PCD"/>
    <property type="match status" value="1"/>
</dbReference>
<name>A0A2W5MW86_9BACT</name>
<evidence type="ECO:0000256" key="3">
    <source>
        <dbReference type="ARBA" id="ARBA00022692"/>
    </source>
</evidence>
<comment type="caution">
    <text evidence="10">The sequence shown here is derived from an EMBL/GenBank/DDBJ whole genome shotgun (WGS) entry which is preliminary data.</text>
</comment>
<organism evidence="10 11">
    <name type="scientific">Micavibrio aeruginosavorus</name>
    <dbReference type="NCBI Taxonomy" id="349221"/>
    <lineage>
        <taxon>Bacteria</taxon>
        <taxon>Pseudomonadati</taxon>
        <taxon>Bdellovibrionota</taxon>
        <taxon>Bdellovibrionia</taxon>
        <taxon>Bdellovibrionales</taxon>
        <taxon>Pseudobdellovibrionaceae</taxon>
        <taxon>Micavibrio</taxon>
    </lineage>
</organism>
<dbReference type="PANTHER" id="PTHR43738:SF2">
    <property type="entry name" value="ABC TRANSPORTER PERMEASE"/>
    <property type="match status" value="1"/>
</dbReference>
<dbReference type="EMBL" id="QFQB01000045">
    <property type="protein sequence ID" value="PZQ45561.1"/>
    <property type="molecule type" value="Genomic_DNA"/>
</dbReference>
<keyword evidence="2" id="KW-1003">Cell membrane</keyword>
<dbReference type="GO" id="GO:0005886">
    <property type="term" value="C:plasma membrane"/>
    <property type="evidence" value="ECO:0007669"/>
    <property type="project" value="UniProtKB-SubCell"/>
</dbReference>
<evidence type="ECO:0000256" key="5">
    <source>
        <dbReference type="ARBA" id="ARBA00023136"/>
    </source>
</evidence>
<keyword evidence="3 7" id="KW-0812">Transmembrane</keyword>
<evidence type="ECO:0008006" key="12">
    <source>
        <dbReference type="Google" id="ProtNLM"/>
    </source>
</evidence>
<feature type="domain" description="MacB-like periplasmic core" evidence="9">
    <location>
        <begin position="18"/>
        <end position="200"/>
    </location>
</feature>
<dbReference type="PANTHER" id="PTHR43738">
    <property type="entry name" value="ABC TRANSPORTER, MEMBRANE PROTEIN"/>
    <property type="match status" value="1"/>
</dbReference>
<evidence type="ECO:0000256" key="6">
    <source>
        <dbReference type="SAM" id="MobiDB-lite"/>
    </source>
</evidence>
<dbReference type="Pfam" id="PF02687">
    <property type="entry name" value="FtsX"/>
    <property type="match status" value="1"/>
</dbReference>
<evidence type="ECO:0000256" key="4">
    <source>
        <dbReference type="ARBA" id="ARBA00022989"/>
    </source>
</evidence>
<evidence type="ECO:0000313" key="10">
    <source>
        <dbReference type="EMBL" id="PZQ45561.1"/>
    </source>
</evidence>